<dbReference type="Pfam" id="PF01182">
    <property type="entry name" value="Glucosamine_iso"/>
    <property type="match status" value="1"/>
</dbReference>
<evidence type="ECO:0000259" key="8">
    <source>
        <dbReference type="Pfam" id="PF01182"/>
    </source>
</evidence>
<comment type="catalytic activity">
    <reaction evidence="1 7">
        <text>6-phospho-D-glucono-1,5-lactone + H2O = 6-phospho-D-gluconate + H(+)</text>
        <dbReference type="Rhea" id="RHEA:12556"/>
        <dbReference type="ChEBI" id="CHEBI:15377"/>
        <dbReference type="ChEBI" id="CHEBI:15378"/>
        <dbReference type="ChEBI" id="CHEBI:57955"/>
        <dbReference type="ChEBI" id="CHEBI:58759"/>
        <dbReference type="EC" id="3.1.1.31"/>
    </reaction>
</comment>
<evidence type="ECO:0000256" key="1">
    <source>
        <dbReference type="ARBA" id="ARBA00000832"/>
    </source>
</evidence>
<dbReference type="PANTHER" id="PTHR11054">
    <property type="entry name" value="6-PHOSPHOGLUCONOLACTONASE"/>
    <property type="match status" value="1"/>
</dbReference>
<dbReference type="GO" id="GO:0005975">
    <property type="term" value="P:carbohydrate metabolic process"/>
    <property type="evidence" value="ECO:0007669"/>
    <property type="project" value="UniProtKB-UniRule"/>
</dbReference>
<dbReference type="GO" id="GO:0017057">
    <property type="term" value="F:6-phosphogluconolactonase activity"/>
    <property type="evidence" value="ECO:0007669"/>
    <property type="project" value="UniProtKB-UniRule"/>
</dbReference>
<dbReference type="STRING" id="698738.OLEAN_C25150"/>
<evidence type="ECO:0000313" key="9">
    <source>
        <dbReference type="EMBL" id="CCK76691.1"/>
    </source>
</evidence>
<dbReference type="InterPro" id="IPR005900">
    <property type="entry name" value="6-phosphogluconolactonase_DevB"/>
</dbReference>
<dbReference type="PANTHER" id="PTHR11054:SF0">
    <property type="entry name" value="6-PHOSPHOGLUCONOLACTONASE"/>
    <property type="match status" value="1"/>
</dbReference>
<proteinExistence type="inferred from homology"/>
<dbReference type="UniPathway" id="UPA00115">
    <property type="reaction ID" value="UER00409"/>
</dbReference>
<sequence>MWTETISDNADVLAKKLAVSVSKQLKECLTEKNKACLAVSGGTTPVEFFEQLSQQELDWAKVTVILVDERWLATDHKDSNEKLVRDHLIKNDAKQAYFLGLKNDSALPSEGIMDCETQLRTQIDHIDVVVLGMGTDGHTASWFTDSTQLAALLDSETSAWCLPVEDSFLPQPRMSLTWRFMKRAEKIYLHFTGEEKNKVFAQACKETSEQLPVSHILHQDGININVYRTQ</sequence>
<dbReference type="InterPro" id="IPR039104">
    <property type="entry name" value="6PGL"/>
</dbReference>
<evidence type="ECO:0000256" key="6">
    <source>
        <dbReference type="ARBA" id="ARBA00020337"/>
    </source>
</evidence>
<evidence type="ECO:0000256" key="3">
    <source>
        <dbReference type="ARBA" id="ARBA00004961"/>
    </source>
</evidence>
<name>R4YNN2_OLEAN</name>
<dbReference type="AlphaFoldDB" id="R4YNN2"/>
<keyword evidence="10" id="KW-1185">Reference proteome</keyword>
<dbReference type="KEGG" id="oai:OLEAN_C25150"/>
<dbReference type="GO" id="GO:0006098">
    <property type="term" value="P:pentose-phosphate shunt"/>
    <property type="evidence" value="ECO:0007669"/>
    <property type="project" value="UniProtKB-UniPathway"/>
</dbReference>
<comment type="function">
    <text evidence="2 7">Hydrolysis of 6-phosphogluconolactone to 6-phosphogluconate.</text>
</comment>
<comment type="pathway">
    <text evidence="3 7">Carbohydrate degradation; pentose phosphate pathway; D-ribulose 5-phosphate from D-glucose 6-phosphate (oxidative stage): step 2/3.</text>
</comment>
<evidence type="ECO:0000256" key="4">
    <source>
        <dbReference type="ARBA" id="ARBA00010662"/>
    </source>
</evidence>
<accession>R4YNN2</accession>
<organism evidence="9 10">
    <name type="scientific">Oleispira antarctica RB-8</name>
    <dbReference type="NCBI Taxonomy" id="698738"/>
    <lineage>
        <taxon>Bacteria</taxon>
        <taxon>Pseudomonadati</taxon>
        <taxon>Pseudomonadota</taxon>
        <taxon>Gammaproteobacteria</taxon>
        <taxon>Oceanospirillales</taxon>
        <taxon>Oceanospirillaceae</taxon>
        <taxon>Oleispira</taxon>
    </lineage>
</organism>
<dbReference type="OrthoDB" id="9810967at2"/>
<evidence type="ECO:0000313" key="10">
    <source>
        <dbReference type="Proteomes" id="UP000032749"/>
    </source>
</evidence>
<comment type="similarity">
    <text evidence="4 7">Belongs to the glucosamine/galactosamine-6-phosphate isomerase family. 6-phosphogluconolactonase subfamily.</text>
</comment>
<dbReference type="Gene3D" id="3.40.50.1360">
    <property type="match status" value="1"/>
</dbReference>
<evidence type="ECO:0000256" key="5">
    <source>
        <dbReference type="ARBA" id="ARBA00013198"/>
    </source>
</evidence>
<dbReference type="HOGENOM" id="CLU_053947_2_1_6"/>
<dbReference type="EMBL" id="FO203512">
    <property type="protein sequence ID" value="CCK76691.1"/>
    <property type="molecule type" value="Genomic_DNA"/>
</dbReference>
<dbReference type="PATRIC" id="fig|698738.3.peg.2608"/>
<evidence type="ECO:0000256" key="2">
    <source>
        <dbReference type="ARBA" id="ARBA00002681"/>
    </source>
</evidence>
<dbReference type="EC" id="3.1.1.31" evidence="5 7"/>
<dbReference type="CDD" id="cd01400">
    <property type="entry name" value="6PGL"/>
    <property type="match status" value="1"/>
</dbReference>
<dbReference type="InterPro" id="IPR037171">
    <property type="entry name" value="NagB/RpiA_transferase-like"/>
</dbReference>
<reference evidence="9 10" key="1">
    <citation type="journal article" date="2013" name="Nat. Commun.">
        <title>Genome sequence and functional genomic analysis of the oil-degrading bacterium Oleispira antarctica.</title>
        <authorList>
            <person name="Kube M."/>
            <person name="Chernikova T.N."/>
            <person name="Al-Ramahi Y."/>
            <person name="Beloqui A."/>
            <person name="Lopez-Cortez N."/>
            <person name="Guazzaroni M.E."/>
            <person name="Heipieper H.J."/>
            <person name="Klages S."/>
            <person name="Kotsyurbenko O.R."/>
            <person name="Langer I."/>
            <person name="Nechitaylo T.Y."/>
            <person name="Lunsdorf H."/>
            <person name="Fernandez M."/>
            <person name="Juarez S."/>
            <person name="Ciordia S."/>
            <person name="Singer A."/>
            <person name="Kagan O."/>
            <person name="Egorova O."/>
            <person name="Petit P.A."/>
            <person name="Stogios P."/>
            <person name="Kim Y."/>
            <person name="Tchigvintsev A."/>
            <person name="Flick R."/>
            <person name="Denaro R."/>
            <person name="Genovese M."/>
            <person name="Albar J.P."/>
            <person name="Reva O.N."/>
            <person name="Martinez-Gomariz M."/>
            <person name="Tran H."/>
            <person name="Ferrer M."/>
            <person name="Savchenko A."/>
            <person name="Yakunin A.F."/>
            <person name="Yakimov M.M."/>
            <person name="Golyshina O.V."/>
            <person name="Reinhardt R."/>
            <person name="Golyshin P.N."/>
        </authorList>
    </citation>
    <scope>NUCLEOTIDE SEQUENCE [LARGE SCALE GENOMIC DNA]</scope>
</reference>
<evidence type="ECO:0000256" key="7">
    <source>
        <dbReference type="RuleBase" id="RU365095"/>
    </source>
</evidence>
<feature type="domain" description="Glucosamine/galactosamine-6-phosphate isomerase" evidence="8">
    <location>
        <begin position="9"/>
        <end position="219"/>
    </location>
</feature>
<gene>
    <name evidence="7 9" type="primary">pgl</name>
    <name evidence="9" type="ORF">OLEAN_C25150</name>
</gene>
<dbReference type="InterPro" id="IPR006148">
    <property type="entry name" value="Glc/Gal-6P_isomerase"/>
</dbReference>
<dbReference type="Proteomes" id="UP000032749">
    <property type="component" value="Chromosome"/>
</dbReference>
<keyword evidence="7 9" id="KW-0378">Hydrolase</keyword>
<dbReference type="SUPFAM" id="SSF100950">
    <property type="entry name" value="NagB/RpiA/CoA transferase-like"/>
    <property type="match status" value="1"/>
</dbReference>
<protein>
    <recommendedName>
        <fullName evidence="6 7">6-phosphogluconolactonase</fullName>
        <shortName evidence="7">6PGL</shortName>
        <ecNumber evidence="5 7">3.1.1.31</ecNumber>
    </recommendedName>
</protein>
<dbReference type="NCBIfam" id="TIGR01198">
    <property type="entry name" value="pgl"/>
    <property type="match status" value="1"/>
</dbReference>